<dbReference type="HOGENOM" id="CLU_970342_0_0_1"/>
<sequence>MENVDGFTRPSTPLPFLSSGGRGRTCSDASSDRGGSFDVADRYQRLLRCLWGGQESAIEPSAAQSGVFKVTTSRSLPPHLRSIGPPPSIPLPPFPLSVSNSTTSLAYIVAGEAFSSTSQIAEGIGNTMEGVLGTERSTVLNTTEIGIPCVAHHGISAQAILEDATFGNFSLLSDQKQEESTQEITTPFYSSIAQSELWQQCQEGRGSLSRRKRVQVREGITRNTMKTSSMTCYDDSSFSGIGLSNIVQQTDFEYMMPVSCGSNLGGHQSNTSRFSVSDSGGDEYSAS</sequence>
<feature type="region of interest" description="Disordered" evidence="1">
    <location>
        <begin position="1"/>
        <end position="35"/>
    </location>
</feature>
<evidence type="ECO:0000313" key="2">
    <source>
        <dbReference type="EMBL" id="KIJ32885.1"/>
    </source>
</evidence>
<name>A0A0C9V5Y2_SPHS4</name>
<protein>
    <submittedName>
        <fullName evidence="2">Uncharacterized protein</fullName>
    </submittedName>
</protein>
<accession>A0A0C9V5Y2</accession>
<proteinExistence type="predicted"/>
<evidence type="ECO:0000256" key="1">
    <source>
        <dbReference type="SAM" id="MobiDB-lite"/>
    </source>
</evidence>
<keyword evidence="3" id="KW-1185">Reference proteome</keyword>
<evidence type="ECO:0000313" key="3">
    <source>
        <dbReference type="Proteomes" id="UP000054279"/>
    </source>
</evidence>
<dbReference type="EMBL" id="KN837220">
    <property type="protein sequence ID" value="KIJ32885.1"/>
    <property type="molecule type" value="Genomic_DNA"/>
</dbReference>
<gene>
    <name evidence="2" type="ORF">M422DRAFT_52646</name>
</gene>
<feature type="compositionally biased region" description="Polar residues" evidence="1">
    <location>
        <begin position="265"/>
        <end position="278"/>
    </location>
</feature>
<feature type="region of interest" description="Disordered" evidence="1">
    <location>
        <begin position="265"/>
        <end position="287"/>
    </location>
</feature>
<reference evidence="2 3" key="1">
    <citation type="submission" date="2014-06" db="EMBL/GenBank/DDBJ databases">
        <title>Evolutionary Origins and Diversification of the Mycorrhizal Mutualists.</title>
        <authorList>
            <consortium name="DOE Joint Genome Institute"/>
            <consortium name="Mycorrhizal Genomics Consortium"/>
            <person name="Kohler A."/>
            <person name="Kuo A."/>
            <person name="Nagy L.G."/>
            <person name="Floudas D."/>
            <person name="Copeland A."/>
            <person name="Barry K.W."/>
            <person name="Cichocki N."/>
            <person name="Veneault-Fourrey C."/>
            <person name="LaButti K."/>
            <person name="Lindquist E.A."/>
            <person name="Lipzen A."/>
            <person name="Lundell T."/>
            <person name="Morin E."/>
            <person name="Murat C."/>
            <person name="Riley R."/>
            <person name="Ohm R."/>
            <person name="Sun H."/>
            <person name="Tunlid A."/>
            <person name="Henrissat B."/>
            <person name="Grigoriev I.V."/>
            <person name="Hibbett D.S."/>
            <person name="Martin F."/>
        </authorList>
    </citation>
    <scope>NUCLEOTIDE SEQUENCE [LARGE SCALE GENOMIC DNA]</scope>
    <source>
        <strain evidence="2 3">SS14</strain>
    </source>
</reference>
<organism evidence="2 3">
    <name type="scientific">Sphaerobolus stellatus (strain SS14)</name>
    <dbReference type="NCBI Taxonomy" id="990650"/>
    <lineage>
        <taxon>Eukaryota</taxon>
        <taxon>Fungi</taxon>
        <taxon>Dikarya</taxon>
        <taxon>Basidiomycota</taxon>
        <taxon>Agaricomycotina</taxon>
        <taxon>Agaricomycetes</taxon>
        <taxon>Phallomycetidae</taxon>
        <taxon>Geastrales</taxon>
        <taxon>Sphaerobolaceae</taxon>
        <taxon>Sphaerobolus</taxon>
    </lineage>
</organism>
<dbReference type="Proteomes" id="UP000054279">
    <property type="component" value="Unassembled WGS sequence"/>
</dbReference>
<dbReference type="AlphaFoldDB" id="A0A0C9V5Y2"/>